<feature type="signal peptide" evidence="1">
    <location>
        <begin position="1"/>
        <end position="22"/>
    </location>
</feature>
<reference evidence="2 3" key="1">
    <citation type="journal article" date="2010" name="Nature">
        <title>Genome sequencing and analysis of the model grass Brachypodium distachyon.</title>
        <authorList>
            <consortium name="International Brachypodium Initiative"/>
        </authorList>
    </citation>
    <scope>NUCLEOTIDE SEQUENCE [LARGE SCALE GENOMIC DNA]</scope>
    <source>
        <strain evidence="2 3">Bd21</strain>
    </source>
</reference>
<keyword evidence="1" id="KW-0732">Signal</keyword>
<dbReference type="PANTHER" id="PTHR31474">
    <property type="entry name" value="HR-LIKE LESION-INDUCER"/>
    <property type="match status" value="1"/>
</dbReference>
<dbReference type="Pfam" id="PF05514">
    <property type="entry name" value="HR_lesion"/>
    <property type="match status" value="1"/>
</dbReference>
<proteinExistence type="predicted"/>
<dbReference type="EMBL" id="CM000882">
    <property type="protein sequence ID" value="PNT67460.1"/>
    <property type="molecule type" value="Genomic_DNA"/>
</dbReference>
<dbReference type="AlphaFoldDB" id="A0A2K2CZK6"/>
<accession>A0A2K2CZK6</accession>
<evidence type="ECO:0000313" key="3">
    <source>
        <dbReference type="EnsemblPlants" id="PNT67460"/>
    </source>
</evidence>
<name>A0A2K2CZK6_BRADI</name>
<reference evidence="3" key="3">
    <citation type="submission" date="2018-08" db="UniProtKB">
        <authorList>
            <consortium name="EnsemblPlants"/>
        </authorList>
    </citation>
    <scope>IDENTIFICATION</scope>
    <source>
        <strain evidence="3">cv. Bd21</strain>
    </source>
</reference>
<keyword evidence="4" id="KW-1185">Reference proteome</keyword>
<dbReference type="PANTHER" id="PTHR31474:SF1">
    <property type="entry name" value="EXPRESSED PROTEIN"/>
    <property type="match status" value="1"/>
</dbReference>
<evidence type="ECO:0000313" key="4">
    <source>
        <dbReference type="Proteomes" id="UP000008810"/>
    </source>
</evidence>
<sequence>MGFVSFAGRVLFAAAFLLSAYQEFSEFGSDGGTAAKALSPKINIFVENVSSRTGIVVPHIELKHVIAVAIALKGIGGLLFILSSSFGASLLVNSQLCVGYLIIHSTLSFTASVQGKQFCQNVGKSYNSQLSLGL</sequence>
<dbReference type="ExpressionAtlas" id="A0A2K2CZK6">
    <property type="expression patterns" value="baseline"/>
</dbReference>
<dbReference type="OrthoDB" id="529675at2759"/>
<reference evidence="2" key="2">
    <citation type="submission" date="2017-06" db="EMBL/GenBank/DDBJ databases">
        <title>WGS assembly of Brachypodium distachyon.</title>
        <authorList>
            <consortium name="The International Brachypodium Initiative"/>
            <person name="Lucas S."/>
            <person name="Harmon-Smith M."/>
            <person name="Lail K."/>
            <person name="Tice H."/>
            <person name="Grimwood J."/>
            <person name="Bruce D."/>
            <person name="Barry K."/>
            <person name="Shu S."/>
            <person name="Lindquist E."/>
            <person name="Wang M."/>
            <person name="Pitluck S."/>
            <person name="Vogel J.P."/>
            <person name="Garvin D.F."/>
            <person name="Mockler T.C."/>
            <person name="Schmutz J."/>
            <person name="Rokhsar D."/>
            <person name="Bevan M.W."/>
        </authorList>
    </citation>
    <scope>NUCLEOTIDE SEQUENCE</scope>
    <source>
        <strain evidence="2">Bd21</strain>
    </source>
</reference>
<evidence type="ECO:0000256" key="1">
    <source>
        <dbReference type="SAM" id="SignalP"/>
    </source>
</evidence>
<dbReference type="InterPro" id="IPR008637">
    <property type="entry name" value="HR_lesion"/>
</dbReference>
<gene>
    <name evidence="3" type="primary">LOC100844091</name>
    <name evidence="2" type="ORF">BRADI_3g27720v3</name>
</gene>
<protein>
    <submittedName>
        <fullName evidence="2 3">Uncharacterized protein</fullName>
    </submittedName>
</protein>
<evidence type="ECO:0000313" key="2">
    <source>
        <dbReference type="EMBL" id="PNT67460.1"/>
    </source>
</evidence>
<dbReference type="Proteomes" id="UP000008810">
    <property type="component" value="Chromosome 3"/>
</dbReference>
<dbReference type="EnsemblPlants" id="PNT67460">
    <property type="protein sequence ID" value="PNT67460"/>
    <property type="gene ID" value="BRADI_3g27720v3"/>
</dbReference>
<dbReference type="Gramene" id="PNT67460">
    <property type="protein sequence ID" value="PNT67460"/>
    <property type="gene ID" value="BRADI_3g27720v3"/>
</dbReference>
<organism evidence="2">
    <name type="scientific">Brachypodium distachyon</name>
    <name type="common">Purple false brome</name>
    <name type="synonym">Trachynia distachya</name>
    <dbReference type="NCBI Taxonomy" id="15368"/>
    <lineage>
        <taxon>Eukaryota</taxon>
        <taxon>Viridiplantae</taxon>
        <taxon>Streptophyta</taxon>
        <taxon>Embryophyta</taxon>
        <taxon>Tracheophyta</taxon>
        <taxon>Spermatophyta</taxon>
        <taxon>Magnoliopsida</taxon>
        <taxon>Liliopsida</taxon>
        <taxon>Poales</taxon>
        <taxon>Poaceae</taxon>
        <taxon>BOP clade</taxon>
        <taxon>Pooideae</taxon>
        <taxon>Stipodae</taxon>
        <taxon>Brachypodieae</taxon>
        <taxon>Brachypodium</taxon>
    </lineage>
</organism>
<feature type="chain" id="PRO_5043158569" evidence="1">
    <location>
        <begin position="23"/>
        <end position="134"/>
    </location>
</feature>